<dbReference type="AlphaFoldDB" id="A0ABD6E336"/>
<evidence type="ECO:0000256" key="1">
    <source>
        <dbReference type="SAM" id="MobiDB-lite"/>
    </source>
</evidence>
<accession>A0ABD6E336</accession>
<keyword evidence="3" id="KW-1185">Reference proteome</keyword>
<comment type="caution">
    <text evidence="2">The sequence shown here is derived from an EMBL/GenBank/DDBJ whole genome shotgun (WGS) entry which is preliminary data.</text>
</comment>
<dbReference type="Proteomes" id="UP001608902">
    <property type="component" value="Unassembled WGS sequence"/>
</dbReference>
<sequence>MNVDRFIMKYLGHDGVFILRMIAQFADVVFSTELIGALWRSHCAIEHERRALKMVDRVWPQHEQRLKAALFEEELAADTADDYKGSVTHLRRKSIPFLQSNTSSSFSPRVADSDSTLRDMIGKANINLNRKESIFSLGQISPPPALSLKHGGLVRTNSSRLRRRRSLEDLRSLSLKRVKKFADSSSDEDENTKKSTASRKGSIFKLS</sequence>
<dbReference type="EMBL" id="JBGFUD010000309">
    <property type="protein sequence ID" value="MFH4974240.1"/>
    <property type="molecule type" value="Genomic_DNA"/>
</dbReference>
<gene>
    <name evidence="2" type="ORF">AB6A40_000949</name>
</gene>
<proteinExistence type="predicted"/>
<name>A0ABD6E336_9BILA</name>
<evidence type="ECO:0000313" key="2">
    <source>
        <dbReference type="EMBL" id="MFH4974240.1"/>
    </source>
</evidence>
<evidence type="ECO:0000313" key="3">
    <source>
        <dbReference type="Proteomes" id="UP001608902"/>
    </source>
</evidence>
<organism evidence="2 3">
    <name type="scientific">Gnathostoma spinigerum</name>
    <dbReference type="NCBI Taxonomy" id="75299"/>
    <lineage>
        <taxon>Eukaryota</taxon>
        <taxon>Metazoa</taxon>
        <taxon>Ecdysozoa</taxon>
        <taxon>Nematoda</taxon>
        <taxon>Chromadorea</taxon>
        <taxon>Rhabditida</taxon>
        <taxon>Spirurina</taxon>
        <taxon>Gnathostomatomorpha</taxon>
        <taxon>Gnathostomatoidea</taxon>
        <taxon>Gnathostomatidae</taxon>
        <taxon>Gnathostoma</taxon>
    </lineage>
</organism>
<reference evidence="2 3" key="1">
    <citation type="submission" date="2024-08" db="EMBL/GenBank/DDBJ databases">
        <title>Gnathostoma spinigerum genome.</title>
        <authorList>
            <person name="Gonzalez-Bertolin B."/>
            <person name="Monzon S."/>
            <person name="Zaballos A."/>
            <person name="Jimenez P."/>
            <person name="Dekumyoy P."/>
            <person name="Varona S."/>
            <person name="Cuesta I."/>
            <person name="Sumanam S."/>
            <person name="Adisakwattana P."/>
            <person name="Gasser R.B."/>
            <person name="Hernandez-Gonzalez A."/>
            <person name="Young N.D."/>
            <person name="Perteguer M.J."/>
        </authorList>
    </citation>
    <scope>NUCLEOTIDE SEQUENCE [LARGE SCALE GENOMIC DNA]</scope>
    <source>
        <strain evidence="2">AL3</strain>
        <tissue evidence="2">Liver</tissue>
    </source>
</reference>
<protein>
    <submittedName>
        <fullName evidence="2">Uncharacterized protein</fullName>
    </submittedName>
</protein>
<feature type="region of interest" description="Disordered" evidence="1">
    <location>
        <begin position="179"/>
        <end position="207"/>
    </location>
</feature>